<dbReference type="Gene3D" id="1.10.10.10">
    <property type="entry name" value="Winged helix-like DNA-binding domain superfamily/Winged helix DNA-binding domain"/>
    <property type="match status" value="1"/>
</dbReference>
<accession>A0ABV3ET64</accession>
<dbReference type="InterPro" id="IPR028349">
    <property type="entry name" value="PafC-like"/>
</dbReference>
<protein>
    <submittedName>
        <fullName evidence="6">YafY family protein</fullName>
    </submittedName>
</protein>
<reference evidence="6 7" key="1">
    <citation type="submission" date="2024-06" db="EMBL/GenBank/DDBJ databases">
        <title>The Natural Products Discovery Center: Release of the First 8490 Sequenced Strains for Exploring Actinobacteria Biosynthetic Diversity.</title>
        <authorList>
            <person name="Kalkreuter E."/>
            <person name="Kautsar S.A."/>
            <person name="Yang D."/>
            <person name="Bader C.D."/>
            <person name="Teijaro C.N."/>
            <person name="Fluegel L."/>
            <person name="Davis C.M."/>
            <person name="Simpson J.R."/>
            <person name="Lauterbach L."/>
            <person name="Steele A.D."/>
            <person name="Gui C."/>
            <person name="Meng S."/>
            <person name="Li G."/>
            <person name="Viehrig K."/>
            <person name="Ye F."/>
            <person name="Su P."/>
            <person name="Kiefer A.F."/>
            <person name="Nichols A."/>
            <person name="Cepeda A.J."/>
            <person name="Yan W."/>
            <person name="Fan B."/>
            <person name="Jiang Y."/>
            <person name="Adhikari A."/>
            <person name="Zheng C.-J."/>
            <person name="Schuster L."/>
            <person name="Cowan T.M."/>
            <person name="Smanski M.J."/>
            <person name="Chevrette M.G."/>
            <person name="De Carvalho L.P.S."/>
            <person name="Shen B."/>
        </authorList>
    </citation>
    <scope>NUCLEOTIDE SEQUENCE [LARGE SCALE GENOMIC DNA]</scope>
    <source>
        <strain evidence="6 7">NPDC048117</strain>
    </source>
</reference>
<dbReference type="Pfam" id="PF13280">
    <property type="entry name" value="WYL"/>
    <property type="match status" value="1"/>
</dbReference>
<gene>
    <name evidence="6" type="ORF">AB0D95_18735</name>
</gene>
<dbReference type="PANTHER" id="PTHR34580:SF3">
    <property type="entry name" value="PROTEIN PAFB"/>
    <property type="match status" value="1"/>
</dbReference>
<evidence type="ECO:0000313" key="6">
    <source>
        <dbReference type="EMBL" id="MEU9579273.1"/>
    </source>
</evidence>
<evidence type="ECO:0000256" key="3">
    <source>
        <dbReference type="ARBA" id="ARBA00023163"/>
    </source>
</evidence>
<dbReference type="PIRSF" id="PIRSF016838">
    <property type="entry name" value="PafC"/>
    <property type="match status" value="1"/>
</dbReference>
<dbReference type="InterPro" id="IPR001034">
    <property type="entry name" value="DeoR_HTH"/>
</dbReference>
<dbReference type="InterPro" id="IPR057727">
    <property type="entry name" value="WCX_dom"/>
</dbReference>
<keyword evidence="1" id="KW-0805">Transcription regulation</keyword>
<evidence type="ECO:0000313" key="7">
    <source>
        <dbReference type="Proteomes" id="UP001551584"/>
    </source>
</evidence>
<evidence type="ECO:0000256" key="4">
    <source>
        <dbReference type="SAM" id="MobiDB-lite"/>
    </source>
</evidence>
<evidence type="ECO:0000259" key="5">
    <source>
        <dbReference type="PROSITE" id="PS51000"/>
    </source>
</evidence>
<sequence>MANTSSRTLRLLSLLQTHRYWPGAELADRLGVSTRTLRRDVDRLRELGYPVEAQRGADGGYQLAAGAALPPLVIDDEEAVALVVGLQTAAQNAVEGMAESSVRALAKVVRVMPARLRRRVEALRAVTVPAVWSGGGGPGVDPSALTTVALACRDEERLRFGYRAADGARTERHAEPHRLVPLGRRWYLVAYDLDRAAWRSFRLDRLTAPEGTGARFRPRELPAADAAAFVRAGLEGLPRPHRIEASVEAPAEAVLRRIGRWAEVEEAEEGRCLVRMTTDDLSWPLLALGMTGAEFRVVAPPELADRVREWGDRFSRAGRAGAGNPPGTGSPPG</sequence>
<name>A0ABV3ET64_9ACTN</name>
<evidence type="ECO:0000256" key="1">
    <source>
        <dbReference type="ARBA" id="ARBA00023015"/>
    </source>
</evidence>
<feature type="domain" description="HTH deoR-type" evidence="5">
    <location>
        <begin position="4"/>
        <end position="59"/>
    </location>
</feature>
<dbReference type="InterPro" id="IPR013196">
    <property type="entry name" value="HTH_11"/>
</dbReference>
<keyword evidence="2" id="KW-0238">DNA-binding</keyword>
<dbReference type="PROSITE" id="PS52050">
    <property type="entry name" value="WYL"/>
    <property type="match status" value="1"/>
</dbReference>
<dbReference type="InterPro" id="IPR018356">
    <property type="entry name" value="Tscrpt_reg_HTH_DeoR_CS"/>
</dbReference>
<dbReference type="PROSITE" id="PS51000">
    <property type="entry name" value="HTH_DEOR_2"/>
    <property type="match status" value="1"/>
</dbReference>
<dbReference type="PROSITE" id="PS00894">
    <property type="entry name" value="HTH_DEOR_1"/>
    <property type="match status" value="1"/>
</dbReference>
<feature type="region of interest" description="Disordered" evidence="4">
    <location>
        <begin position="314"/>
        <end position="333"/>
    </location>
</feature>
<dbReference type="InterPro" id="IPR036390">
    <property type="entry name" value="WH_DNA-bd_sf"/>
</dbReference>
<dbReference type="SUPFAM" id="SSF46785">
    <property type="entry name" value="Winged helix' DNA-binding domain"/>
    <property type="match status" value="1"/>
</dbReference>
<dbReference type="EMBL" id="JBEZNA010000043">
    <property type="protein sequence ID" value="MEU9579273.1"/>
    <property type="molecule type" value="Genomic_DNA"/>
</dbReference>
<dbReference type="InterPro" id="IPR036388">
    <property type="entry name" value="WH-like_DNA-bd_sf"/>
</dbReference>
<comment type="caution">
    <text evidence="6">The sequence shown here is derived from an EMBL/GenBank/DDBJ whole genome shotgun (WGS) entry which is preliminary data.</text>
</comment>
<dbReference type="Pfam" id="PF08279">
    <property type="entry name" value="HTH_11"/>
    <property type="match status" value="1"/>
</dbReference>
<dbReference type="InterPro" id="IPR026881">
    <property type="entry name" value="WYL_dom"/>
</dbReference>
<dbReference type="Proteomes" id="UP001551584">
    <property type="component" value="Unassembled WGS sequence"/>
</dbReference>
<dbReference type="Pfam" id="PF25583">
    <property type="entry name" value="WCX"/>
    <property type="match status" value="1"/>
</dbReference>
<keyword evidence="3" id="KW-0804">Transcription</keyword>
<evidence type="ECO:0000256" key="2">
    <source>
        <dbReference type="ARBA" id="ARBA00023125"/>
    </source>
</evidence>
<keyword evidence="7" id="KW-1185">Reference proteome</keyword>
<dbReference type="InterPro" id="IPR051534">
    <property type="entry name" value="CBASS_pafABC_assoc_protein"/>
</dbReference>
<proteinExistence type="predicted"/>
<organism evidence="6 7">
    <name type="scientific">Streptomyces chilikensis</name>
    <dbReference type="NCBI Taxonomy" id="1194079"/>
    <lineage>
        <taxon>Bacteria</taxon>
        <taxon>Bacillati</taxon>
        <taxon>Actinomycetota</taxon>
        <taxon>Actinomycetes</taxon>
        <taxon>Kitasatosporales</taxon>
        <taxon>Streptomycetaceae</taxon>
        <taxon>Streptomyces</taxon>
    </lineage>
</organism>
<dbReference type="PANTHER" id="PTHR34580">
    <property type="match status" value="1"/>
</dbReference>
<dbReference type="RefSeq" id="WP_359274002.1">
    <property type="nucleotide sequence ID" value="NZ_JBEZNA010000043.1"/>
</dbReference>